<feature type="signal peptide" evidence="1">
    <location>
        <begin position="1"/>
        <end position="21"/>
    </location>
</feature>
<dbReference type="AlphaFoldDB" id="A0A5B9FR39"/>
<dbReference type="KEGG" id="fak:FUA48_00925"/>
<evidence type="ECO:0000313" key="2">
    <source>
        <dbReference type="EMBL" id="QEE48188.1"/>
    </source>
</evidence>
<dbReference type="RefSeq" id="WP_147581689.1">
    <property type="nucleotide sequence ID" value="NZ_CP042831.1"/>
</dbReference>
<gene>
    <name evidence="2" type="ORF">FUA48_00925</name>
</gene>
<name>A0A5B9FR39_9FLAO</name>
<protein>
    <recommendedName>
        <fullName evidence="4">Big-1 domain-containing protein</fullName>
    </recommendedName>
</protein>
<evidence type="ECO:0000256" key="1">
    <source>
        <dbReference type="SAM" id="SignalP"/>
    </source>
</evidence>
<accession>A0A5B9FR39</accession>
<feature type="chain" id="PRO_5023107501" description="Big-1 domain-containing protein" evidence="1">
    <location>
        <begin position="22"/>
        <end position="306"/>
    </location>
</feature>
<keyword evidence="3" id="KW-1185">Reference proteome</keyword>
<keyword evidence="1" id="KW-0732">Signal</keyword>
<dbReference type="EMBL" id="CP042831">
    <property type="protein sequence ID" value="QEE48188.1"/>
    <property type="molecule type" value="Genomic_DNA"/>
</dbReference>
<dbReference type="Proteomes" id="UP000321222">
    <property type="component" value="Chromosome"/>
</dbReference>
<proteinExistence type="predicted"/>
<organism evidence="2 3">
    <name type="scientific">Flavobacterium alkalisoli</name>
    <dbReference type="NCBI Taxonomy" id="2602769"/>
    <lineage>
        <taxon>Bacteria</taxon>
        <taxon>Pseudomonadati</taxon>
        <taxon>Bacteroidota</taxon>
        <taxon>Flavobacteriia</taxon>
        <taxon>Flavobacteriales</taxon>
        <taxon>Flavobacteriaceae</taxon>
        <taxon>Flavobacterium</taxon>
    </lineage>
</organism>
<dbReference type="OrthoDB" id="1353940at2"/>
<reference evidence="2 3" key="1">
    <citation type="submission" date="2019-08" db="EMBL/GenBank/DDBJ databases">
        <title>Flavobacterium alkalisoli sp. nov., isolated from rhizosphere soil of Suaeda salsa.</title>
        <authorList>
            <person name="Sun J.-Q."/>
            <person name="Xu L."/>
        </authorList>
    </citation>
    <scope>NUCLEOTIDE SEQUENCE [LARGE SCALE GENOMIC DNA]</scope>
    <source>
        <strain evidence="2 3">XS-5</strain>
    </source>
</reference>
<dbReference type="PROSITE" id="PS51257">
    <property type="entry name" value="PROKAR_LIPOPROTEIN"/>
    <property type="match status" value="1"/>
</dbReference>
<evidence type="ECO:0008006" key="4">
    <source>
        <dbReference type="Google" id="ProtNLM"/>
    </source>
</evidence>
<sequence>MKKLFCFLAVAATAAFTSCSSDDDSGNNGENPGTGNEVTAITLSASATSVDLGTAVTFTVVDQDGDAVTNATLTANGNAITSPWTAETAGEYTVVATLGELTSSVTVTVTEEDTTPVASDSFVIDDTNYETNVGAFAYRGIYAAETEGEYVIVWDFNPYLVVGTGEEATFPNDLYITLQFPITPTGENEAGEPTFTITNPTTGEFTLDNNILDAWIIANSEALLPTDATERAAAISDITLNITALQFAETEGGSSNLEATYTITLTNGTVINGEYSGETGMYDGTNQGRGISIKNTTVAKSQNLRK</sequence>
<evidence type="ECO:0000313" key="3">
    <source>
        <dbReference type="Proteomes" id="UP000321222"/>
    </source>
</evidence>